<name>A0ABU8LPJ9_9MICO</name>
<sequence length="451" mass="47292">MAGVLALIGVAGAAANVTQGPRVTDVQVDPEAAVAASGSRLIVTTSQSIAEVDASQVTVSPATPFAVDTSGRSVGVRFTLPLWDDTEYTVTINDVESLGGGPTTTVTETFTTPPIEVHLLRRDATEDTIFRTDLDGDEAIAVFTDPHIEDFRATATHLVISTRTEADEARLIMTDLNGENAQDLPLPGDGYVTNLQSADRGEVVGYTYSDAELTETSGRESMLFTVSLDDPDAAPVPIEVEGADPRINDWRFVPDTDSILLLTFDGALLLGSSEGLGASAEGAGQATNLGTAQGIDGIARGSSRAIVERIDQRTVLDLTDASEEPLVAADGELPLVTTVTPLPDDSTVRSGAVLDGDTPTGRTTVDVVASDGDTRALAEIAETDALVQVCVSPSARYLALIVAPDVIDNAYDTYQLPLPGYLETRILEIADGQETIAVTGSSISWCQVPPY</sequence>
<evidence type="ECO:0008006" key="3">
    <source>
        <dbReference type="Google" id="ProtNLM"/>
    </source>
</evidence>
<accession>A0ABU8LPJ9</accession>
<gene>
    <name evidence="1" type="ORF">WDU96_01080</name>
</gene>
<protein>
    <recommendedName>
        <fullName evidence="3">SbsA Ig-like domain-containing protein</fullName>
    </recommendedName>
</protein>
<proteinExistence type="predicted"/>
<dbReference type="RefSeq" id="WP_337336637.1">
    <property type="nucleotide sequence ID" value="NZ_JBBDGL010000001.1"/>
</dbReference>
<keyword evidence="2" id="KW-1185">Reference proteome</keyword>
<organism evidence="1 2">
    <name type="scientific">Microbacterium marmarense</name>
    <dbReference type="NCBI Taxonomy" id="3122051"/>
    <lineage>
        <taxon>Bacteria</taxon>
        <taxon>Bacillati</taxon>
        <taxon>Actinomycetota</taxon>
        <taxon>Actinomycetes</taxon>
        <taxon>Micrococcales</taxon>
        <taxon>Microbacteriaceae</taxon>
        <taxon>Microbacterium</taxon>
    </lineage>
</organism>
<reference evidence="1 2" key="1">
    <citation type="submission" date="2024-02" db="EMBL/GenBank/DDBJ databases">
        <authorList>
            <person name="Saticioglu I.B."/>
        </authorList>
    </citation>
    <scope>NUCLEOTIDE SEQUENCE [LARGE SCALE GENOMIC DNA]</scope>
    <source>
        <strain evidence="1 2">Mu-86</strain>
    </source>
</reference>
<evidence type="ECO:0000313" key="2">
    <source>
        <dbReference type="Proteomes" id="UP001368654"/>
    </source>
</evidence>
<comment type="caution">
    <text evidence="1">The sequence shown here is derived from an EMBL/GenBank/DDBJ whole genome shotgun (WGS) entry which is preliminary data.</text>
</comment>
<evidence type="ECO:0000313" key="1">
    <source>
        <dbReference type="EMBL" id="MEJ1154191.1"/>
    </source>
</evidence>
<dbReference type="EMBL" id="JBBDGL010000001">
    <property type="protein sequence ID" value="MEJ1154191.1"/>
    <property type="molecule type" value="Genomic_DNA"/>
</dbReference>
<dbReference type="Proteomes" id="UP001368654">
    <property type="component" value="Unassembled WGS sequence"/>
</dbReference>